<feature type="region of interest" description="Disordered" evidence="3">
    <location>
        <begin position="921"/>
        <end position="1000"/>
    </location>
</feature>
<feature type="coiled-coil region" evidence="2">
    <location>
        <begin position="194"/>
        <end position="228"/>
    </location>
</feature>
<feature type="compositionally biased region" description="Basic residues" evidence="3">
    <location>
        <begin position="983"/>
        <end position="994"/>
    </location>
</feature>
<dbReference type="OMA" id="KQCVMEL"/>
<feature type="coiled-coil region" evidence="2">
    <location>
        <begin position="97"/>
        <end position="161"/>
    </location>
</feature>
<dbReference type="InterPro" id="IPR022894">
    <property type="entry name" value="Oligoribonuclease"/>
</dbReference>
<dbReference type="GO" id="GO:0000175">
    <property type="term" value="F:3'-5'-RNA exonuclease activity"/>
    <property type="evidence" value="ECO:0007669"/>
    <property type="project" value="InterPro"/>
</dbReference>
<accession>A0A9J7HLF2</accession>
<evidence type="ECO:0000256" key="2">
    <source>
        <dbReference type="SAM" id="Coils"/>
    </source>
</evidence>
<dbReference type="GeneID" id="118405901"/>
<keyword evidence="1" id="KW-0378">Hydrolase</keyword>
<proteinExistence type="predicted"/>
<evidence type="ECO:0000256" key="1">
    <source>
        <dbReference type="ARBA" id="ARBA00022722"/>
    </source>
</evidence>
<evidence type="ECO:0000313" key="4">
    <source>
        <dbReference type="Proteomes" id="UP000001554"/>
    </source>
</evidence>
<keyword evidence="1" id="KW-0540">Nuclease</keyword>
<dbReference type="OrthoDB" id="6141694at2759"/>
<reference evidence="4" key="1">
    <citation type="journal article" date="2020" name="Nat. Ecol. Evol.">
        <title>Deeply conserved synteny resolves early events in vertebrate evolution.</title>
        <authorList>
            <person name="Simakov O."/>
            <person name="Marletaz F."/>
            <person name="Yue J.X."/>
            <person name="O'Connell B."/>
            <person name="Jenkins J."/>
            <person name="Brandt A."/>
            <person name="Calef R."/>
            <person name="Tung C.H."/>
            <person name="Huang T.K."/>
            <person name="Schmutz J."/>
            <person name="Satoh N."/>
            <person name="Yu J.K."/>
            <person name="Putnam N.H."/>
            <person name="Green R.E."/>
            <person name="Rokhsar D.S."/>
        </authorList>
    </citation>
    <scope>NUCLEOTIDE SEQUENCE [LARGE SCALE GENOMIC DNA]</scope>
    <source>
        <strain evidence="4">S238N-H82</strain>
    </source>
</reference>
<dbReference type="RefSeq" id="XP_035661623.1">
    <property type="nucleotide sequence ID" value="XM_035805730.1"/>
</dbReference>
<gene>
    <name evidence="5" type="primary">LOC118405901</name>
</gene>
<evidence type="ECO:0000313" key="5">
    <source>
        <dbReference type="RefSeq" id="XP_035661623.1"/>
    </source>
</evidence>
<feature type="region of interest" description="Disordered" evidence="3">
    <location>
        <begin position="890"/>
        <end position="909"/>
    </location>
</feature>
<feature type="compositionally biased region" description="Basic and acidic residues" evidence="3">
    <location>
        <begin position="39"/>
        <end position="65"/>
    </location>
</feature>
<dbReference type="PANTHER" id="PTHR11046">
    <property type="entry name" value="OLIGORIBONUCLEASE, MITOCHONDRIAL"/>
    <property type="match status" value="1"/>
</dbReference>
<dbReference type="PANTHER" id="PTHR11046:SF29">
    <property type="match status" value="1"/>
</dbReference>
<keyword evidence="4" id="KW-1185">Reference proteome</keyword>
<dbReference type="KEGG" id="bfo:118405901"/>
<name>A0A9J7HLF2_BRAFL</name>
<protein>
    <submittedName>
        <fullName evidence="5">Uncharacterized protein LOC118405901</fullName>
    </submittedName>
</protein>
<feature type="region of interest" description="Disordered" evidence="3">
    <location>
        <begin position="1"/>
        <end position="65"/>
    </location>
</feature>
<sequence>MNYIDAVKPASSPQHDAAHPPQPDPTTPDPAQQCSNMMKDIRSLRRQMQKDCKEEREEAKKKRQELLNRSAQLSVGMMSARRELIRVKNSTVSRARYDKKEKECDAKEAVLKKAKKTIRALRKENAVRALRRRKKSHADHQKKWRRERQQLLQKIRRLKMRMMDRKSGFKEREIKLHKAKRVAQTKASDRKKALEKCDERAKCMENKIRKLQEDNSLQAEKVARLEETIEMTKDVQKVKTRTRDDDRAPFSDGVKQCVMELQGMQVGSNKVPGVIETVARNLFDVKLSTQDLPQKSTVCNLAAQAYYLGRRQVAEKLADAKHWGLHTDGTSRDGLHVLNFQCVTDSDQLSLGYLPVAEETASSVLESTQAVIKDLSVIHPQNNPSKIQQQLLQGLRTTMTDRCSVMKLFTGNLKKWKEEELEKCQSEEDKMSTHAFFCTAHYLLGLSHHTSQALREYQDSLQMMYGLLGRDNLSEFKFWRVQEPAVIRFVRTVCEALGPRGDQKSGCRGDWTSWLQSRDTSSSIISFRSNRFNNMFLGGATVYHHHRDIQEFMSSGVLTKDNKLLRSIAADVASPPLLAGARALGIFFHRVSGPMWDMIQSPKVHILDMYKYVQILNQQLKVWVEDASTLVLPHTCALFADFPPEESPIFTALYDSKEDALTQELLEVISASSLYVTEKQLGDFLQQGKFGSKPTEIDRQQTKHTHKSNLIGENDFGDFDYSTRQKPNARLLHHSSVLMTKRNHTFGWLDGKAQEEKEQLLKDAQRMAPKVREADKNQWEQMEKTKQAILLDNKKRNDEKEKNRISTMQELIDKVHEHGGPCRTAEDIDRITNGLSETRKCSILKDELQYNRKVLGVAGKAQEFSVSCASKKLSSNALKTKLSVIIARVTQSEPEPNPRPGDLVDFSAPERQSKVSALKSAYMEKVNGEQERRNRVDSTSKTQDEENAEEEVQAKKSKKVTQKKKRTAEAKQDTSTTAEKQGKKGKKVSQKKKKMTDEAEVGVQAIKEPVSYRPGEFVAVWYSDNNDKPTWYPGSVVEDGADTCTLTFFHPVAGGMYQLPDVADIRPVEKRFVLKNVDVTPISGGRYWMVEDKRQVDKLCRQFH</sequence>
<feature type="compositionally biased region" description="Basic residues" evidence="3">
    <location>
        <begin position="955"/>
        <end position="966"/>
    </location>
</feature>
<reference evidence="5" key="2">
    <citation type="submission" date="2025-08" db="UniProtKB">
        <authorList>
            <consortium name="RefSeq"/>
        </authorList>
    </citation>
    <scope>IDENTIFICATION</scope>
    <source>
        <strain evidence="5">S238N-H82</strain>
        <tissue evidence="5">Testes</tissue>
    </source>
</reference>
<feature type="compositionally biased region" description="Basic and acidic residues" evidence="3">
    <location>
        <begin position="926"/>
        <end position="944"/>
    </location>
</feature>
<organism evidence="4 5">
    <name type="scientific">Branchiostoma floridae</name>
    <name type="common">Florida lancelet</name>
    <name type="synonym">Amphioxus</name>
    <dbReference type="NCBI Taxonomy" id="7739"/>
    <lineage>
        <taxon>Eukaryota</taxon>
        <taxon>Metazoa</taxon>
        <taxon>Chordata</taxon>
        <taxon>Cephalochordata</taxon>
        <taxon>Leptocardii</taxon>
        <taxon>Amphioxiformes</taxon>
        <taxon>Branchiostomatidae</taxon>
        <taxon>Branchiostoma</taxon>
    </lineage>
</organism>
<keyword evidence="2" id="KW-0175">Coiled coil</keyword>
<dbReference type="Proteomes" id="UP000001554">
    <property type="component" value="Chromosome 18"/>
</dbReference>
<evidence type="ECO:0000256" key="3">
    <source>
        <dbReference type="SAM" id="MobiDB-lite"/>
    </source>
</evidence>
<dbReference type="AlphaFoldDB" id="A0A9J7HLF2"/>